<dbReference type="CDD" id="cd00030">
    <property type="entry name" value="C2"/>
    <property type="match status" value="1"/>
</dbReference>
<dbReference type="EMBL" id="JNBR01002435">
    <property type="protein sequence ID" value="OQR82548.1"/>
    <property type="molecule type" value="Genomic_DNA"/>
</dbReference>
<dbReference type="Proteomes" id="UP000243579">
    <property type="component" value="Unassembled WGS sequence"/>
</dbReference>
<dbReference type="GO" id="GO:0008360">
    <property type="term" value="P:regulation of cell shape"/>
    <property type="evidence" value="ECO:0007669"/>
    <property type="project" value="TreeGrafter"/>
</dbReference>
<sequence>MAATARPPRLRLLDPATAWTGGGCNITVHGTGFPIAPQSMMVRLHLPYVVQDVCVDVRSINESTAAFQLPDLTSILRSHVTTATVAIEIKATGVKTANALDMLLHPELPIKKISPTHMPLSATSYATIMLFLDLRYSHCFLKTKPNDDGGGHLTTAPVFVRISYVSENTKIPLSIVRPATWSASSQVNGDMLIEFQPPKTSVGVMSAEVSLNKAEFFGALCYNVWRDFELTAVKPKAVMISPTHAVEVALQGQHFLETGEVVVRVDQPPEDGVPQGMILNALCKSASEVVVSLPPKTHCGVTRWTISCNRGEHYCKQAVHCLLFRERVPLSMVPTGGSLTGGTTLHILMPRLDNDALDSLLLLTTVLQQLKVIRVRFQPEDHDVPAQVVWGTPTAEPHGIVCTTPAFDIRHIPNDETFPTTVSVSVDGRVYSGALTFHYFAPYIVKSLSLHHGPNTGGTRLRVQLNRHVPLLLPVLVKFSGVRAHIETTVVGTVVLMDGDATLLECTTPKWPVDKELQLTKVQVSLNDGVDYIPKDTTASMAVKFQTNLEVDETYLLFLFYPPPTINYIWPTSTCDVGGGLLRLKGLNVVDHGGTISVVFSCRGTHQRVRGFIEMDPTRHSDAAGRQKTLFCMAPPAPPGLVDVFVSLNGQQYSKCVFANIPQRSQFLYFKQPTITCLSPISSPSQVSTTLTIHGESFIDTGTIQVRFSYSKQTSIVESPHTVVQYATGRLTEDGAIECASPILKVIAPTITSTVEISLNSCDFTGPKFPFSFYRRHSIRLVEPVGMAIELHTSFKLFLTPKIVSDGLKVRLKVSYTARGVLCKSTVGPIVATAWTSEYIEFVSPALSSIVTAPDQLKHVSVEAALNNEHFLDIGDLLAFTVPYSIPKIERIWPVATPYECPTELHLFGSGFSIDHPTRVRLSIPGMTTGSMVTRVVDANFVSPEQVSVHCPQVSYFTPDHHVQLNWLSCKTLPTLADVQAEAEASRQLPKSRSRYMLRADSQKRQQNASRRRVAIGGMKVLPITMELATRFDQFSPISLQVAFYTTPSITHVGPRGGFTTGGAVVELQVDAAQLQYLQVVDVMPVMFGDVKVMGHRKGNTVAVVAPPLPSGQHLITIAFNQQCFEMVRVGMFPVYFEAFEPPVVHCPATEELIMSFGPIEGGTPVSIRGQGFVESAVTLVKFVFQSLPKAIHLQRAQPLLEYVVEATFIDGGLIKCVAPPVAAPGIANIQISCNGQQFSEDSQLYFEYHVATKLMLEPGSAKCGALDGGTPIIFHVLQGLPEDRSSLCCMVQLLDMEGHVQTVPAVFSDDRALAWPRISLVAPPWPRPTKVQLRLSLNNQVFYFDTELSFLYFDAPDAICAIAPVAGPVTGRTRVLVSCDSLLETGDILFKLTADGLELLVPGRVSKEDEAFEFETPAVGAVGQVRLQMSLNGVDFCAANTDITFEYYALPTLTSFYPLWGATDTETPLCVYGTNLKDYGAPVQVRFTPWRGHGGSVVDARVVANDTGNSWIECTTPANVETCFARLELSLNGQQFTTSEYPDPRIMSPLALHKVKPLYPFRFFVQPYFLASTYGSAGGGSRVVFCGGAKFSKVLAKCESKCYVQFTPVRLWGHANTTGKLPETMTVAAELDMAGITVTCRAPMFRLPCVATVDLLFNELRGVDVVALGMVKEKYHFYDAPAITEVSPSCGPMAGDTILMLLGLNIFESHQIHVRFQAVANRHEFCVVRGRVSTTLGDGTPAKSPVIQCVSPTVEVCDANKAPLPAAVARSRPVKTTMLAQAKPGRRKTQNADGGYKPRSLLPLQGLNKLLVNKTSLGNGESGFPFLDVMVDFSLNGGEQYLPRGVPFRFYTPLDLRHLVYGPHHVPASLLDELVGLDASPRPRRLVIRGFEATTLFESKCIGVRFEGAGLSEAHLQPCTPHADRGEVSCAIPEFAAPGTYKLLFSLNSQQFTYLGELSVHGAMTIKDSAPTHSPARGGSIVRLVCEVPASVGDLTLVSAFRRVVRQSVDPPDAGYFGSGNANPPTTWRPKRVHHVRVVVLAAQGTRDRSRALLAPVVTVRSRQKRWVLQQVTVNMATGGCDVDATLWNDDGVVVSVHLKPTYNTYRTLVMDPSVPTVAILTKYAPVPGLLHVVTPTDPTARAGEKSSSNMVHLLRHESCGAAPTPLPPATGFLAEVSQWRVEDGFFWLIATAPQVLLLSHEQTLLHCARPTCDSGPQLWVVGAVICRPDEPLAVVCVNRHVLSPSQALPELAESPLHPLSDLYTQEDAELHHPSDWALYSSTEHDAMLPLQLSVCFKLAGQVATASAPVLAARQIQAPTASGSTYEIVCALPPLPGKGRVLAWLGAHGICFSGPTSLVAYDPSTWAVQALAPPCGLVGTSTPLKLRGTGFLETGAIRVRFSTPSHAMELPGAVWVRQWVGVTIVGLTVAGRLSGPETNAWHSLAVQCEDGVLATTPAKRMLYQIKKDVGTLLWGEKLRFEVATGTTAPRLTLMLRTTSGGNDGESSNGAAHTPREVASLTLHPRALVHGETTSISAVLQNLEPTSSSRRQVDLQLLLETPVVETSTVVAEAPNVDAMAVLDVQVTSGQSPVTPANQALFQVYELPTITALVPAFLPHSTGGDVVLRGRGFFNSGMLLLRIYFLPPAFEYQNEPRSSVQAKLERLQVHALDSLDLPCAFVSTSEVTCTVPGRLKSRNFIFRLSFDHHTFTENVPEAIFHTFDLLAVHPPVGPTQGHTYLSLHGTNLSLCQLTGKEPLVRFTWYRGDKLLERAVYPAQLTSGNVYCYSPPCKTSLEQLRIEIEVGLSGADAQFTNDAIPYAYYRTPLVKSMTPKLNLVPGCTDVFIQIVENWENTSFLNSPMTTCRFRIKGQAQTVTTTHNATGVIQCRLPRFTVPIAVPQLLPNATTESRMLHKVWVRNSGLFVTVLRARNLRVLGSSAPSQLLRPFVLLNFEEQKLRSTLREFTANPQFNEQFDFELNTAEGHRHGDLVVTVQNEVDSGRNDTLGTLTLPFSTLSKAIKLRAWFPLQLAGPPPRPMTPILAQNSIREYLREPAVKDAPVNRGEIELFIHFQPMLLKRLKSPDGRRFSRLTSALKKTIHVETALRTRKISASKAADPTAIKALKGEAEEARQATLQRLLGRHPSSHVIPTEMIVELALNGQDYLSQCTAPYTVQPLPIIEDIQPKCLPSCGGSKLTIQGCNFIDTKSIKLAFLWGIDHYAELHQSFRNDADVCISVPFTVVDAVFESPTALFCVTPPTKRATNASFTVIVALNGVDFNSIFLAPPLQSVEPENELSYQNVMELWDQLLEPTSAIEANLPRHTWLIYETPTVHRIESASPLYTTKLLVHGEHFVPTDNGRAKFIHEPASAAETQLSEAIVPLRVISSTLLECFTPDFPPGSFVRVCIAMNGLDFIQMADVRLCVYNAPKIVSLVPAWAYSMGDHPLHIYGSNLAETGNIKVSFTLENVAYSTNVKAQCTDGVVTCIVPALHRIVPNDNLDLVGTTALVDVSLGKNGILEFTGQPLLLNLFHEQPLLDDVSPNDGPIWGGVQMKLRGRYLVDTPSLRVRFTRLQYDAETGAWGVSFDEPYTTLVPATYVNETELRCVTPVVNAEGPAAVQLTLNGIDFSPVHDRTWFVQWRNWKTRVHIVRQSMHHDGGARVAWQRYFEWKHRPKLNVYSTNNAVSSLKIQASHSPRPPAIPRRLENLPEIIRKVESLQQLHENSDGLADAMYVPPNIVWPSPDVDAYSKPRRLLDQLKLLYRTPATQSDIYSRLIFVFDNTAHLNAKYTDTAALPCTPAPPTPSAMPAVRRRARGGIDIAQLQQRSALCFHGLSEGLRWIFPHATDTELVELWVYLDPTKVGKVTLDALCNRLQTDARPASPEPGPMHYDPHPIPTKVPAPEMREPPPKPSPGPPQPFLDVGPVLDRLHPTSPRPSFPTAEVAVWCDPVYAGPGSEVAKPDIDLPALSQHLSQHPRPLDVRFAPLTEQEEALVLERQKPKPPAPSFGIATLKLKRSSPLHAKMQRSTRALTERFNASSRQLQLLSGILPEPVHRRESIKAPPPRRQTRLDSLGRSNEKKHLKEVKPVYLGILTAKAPIDNNPGSI</sequence>
<proteinExistence type="predicted"/>
<organism evidence="3 4">
    <name type="scientific">Achlya hypogyna</name>
    <name type="common">Oomycete</name>
    <name type="synonym">Protoachlya hypogyna</name>
    <dbReference type="NCBI Taxonomy" id="1202772"/>
    <lineage>
        <taxon>Eukaryota</taxon>
        <taxon>Sar</taxon>
        <taxon>Stramenopiles</taxon>
        <taxon>Oomycota</taxon>
        <taxon>Saprolegniomycetes</taxon>
        <taxon>Saprolegniales</taxon>
        <taxon>Achlyaceae</taxon>
        <taxon>Achlya</taxon>
    </lineage>
</organism>
<dbReference type="Pfam" id="PF00168">
    <property type="entry name" value="C2"/>
    <property type="match status" value="1"/>
</dbReference>
<dbReference type="Gene3D" id="2.60.40.150">
    <property type="entry name" value="C2 domain"/>
    <property type="match status" value="1"/>
</dbReference>
<dbReference type="PROSITE" id="PS50004">
    <property type="entry name" value="C2"/>
    <property type="match status" value="1"/>
</dbReference>
<comment type="caution">
    <text evidence="3">The sequence shown here is derived from an EMBL/GenBank/DDBJ whole genome shotgun (WGS) entry which is preliminary data.</text>
</comment>
<reference evidence="3 4" key="1">
    <citation type="journal article" date="2014" name="Genome Biol. Evol.">
        <title>The secreted proteins of Achlya hypogyna and Thraustotheca clavata identify the ancestral oomycete secretome and reveal gene acquisitions by horizontal gene transfer.</title>
        <authorList>
            <person name="Misner I."/>
            <person name="Blouin N."/>
            <person name="Leonard G."/>
            <person name="Richards T.A."/>
            <person name="Lane C.E."/>
        </authorList>
    </citation>
    <scope>NUCLEOTIDE SEQUENCE [LARGE SCALE GENOMIC DNA]</scope>
    <source>
        <strain evidence="3 4">ATCC 48635</strain>
    </source>
</reference>
<dbReference type="STRING" id="1202772.A0A1V9YA38"/>
<dbReference type="OrthoDB" id="125363at2759"/>
<name>A0A1V9YA38_ACHHY</name>
<dbReference type="PANTHER" id="PTHR22625:SF44">
    <property type="entry name" value="PLEXIN-B"/>
    <property type="match status" value="1"/>
</dbReference>
<protein>
    <recommendedName>
        <fullName evidence="2">C2 domain-containing protein</fullName>
    </recommendedName>
</protein>
<gene>
    <name evidence="3" type="ORF">ACHHYP_15876</name>
</gene>
<dbReference type="InterPro" id="IPR013783">
    <property type="entry name" value="Ig-like_fold"/>
</dbReference>
<dbReference type="PANTHER" id="PTHR22625">
    <property type="entry name" value="PLEXIN"/>
    <property type="match status" value="1"/>
</dbReference>
<feature type="region of interest" description="Disordered" evidence="1">
    <location>
        <begin position="4052"/>
        <end position="4079"/>
    </location>
</feature>
<evidence type="ECO:0000256" key="1">
    <source>
        <dbReference type="SAM" id="MobiDB-lite"/>
    </source>
</evidence>
<dbReference type="SMART" id="SM00429">
    <property type="entry name" value="IPT"/>
    <property type="match status" value="11"/>
</dbReference>
<feature type="region of interest" description="Disordered" evidence="1">
    <location>
        <begin position="3876"/>
        <end position="3922"/>
    </location>
</feature>
<dbReference type="InterPro" id="IPR014756">
    <property type="entry name" value="Ig_E-set"/>
</dbReference>
<evidence type="ECO:0000313" key="3">
    <source>
        <dbReference type="EMBL" id="OQR82548.1"/>
    </source>
</evidence>
<dbReference type="CDD" id="cd00102">
    <property type="entry name" value="IPT"/>
    <property type="match status" value="4"/>
</dbReference>
<dbReference type="InterPro" id="IPR035892">
    <property type="entry name" value="C2_domain_sf"/>
</dbReference>
<dbReference type="SUPFAM" id="SSF49562">
    <property type="entry name" value="C2 domain (Calcium/lipid-binding domain, CaLB)"/>
    <property type="match status" value="1"/>
</dbReference>
<dbReference type="InterPro" id="IPR031148">
    <property type="entry name" value="Plexin"/>
</dbReference>
<dbReference type="Pfam" id="PF01833">
    <property type="entry name" value="TIG"/>
    <property type="match status" value="2"/>
</dbReference>
<dbReference type="InterPro" id="IPR000008">
    <property type="entry name" value="C2_dom"/>
</dbReference>
<dbReference type="GO" id="GO:0005886">
    <property type="term" value="C:plasma membrane"/>
    <property type="evidence" value="ECO:0007669"/>
    <property type="project" value="TreeGrafter"/>
</dbReference>
<feature type="compositionally biased region" description="Pro residues" evidence="1">
    <location>
        <begin position="3908"/>
        <end position="3917"/>
    </location>
</feature>
<evidence type="ECO:0000259" key="2">
    <source>
        <dbReference type="PROSITE" id="PS50004"/>
    </source>
</evidence>
<dbReference type="GO" id="GO:0017154">
    <property type="term" value="F:semaphorin receptor activity"/>
    <property type="evidence" value="ECO:0007669"/>
    <property type="project" value="InterPro"/>
</dbReference>
<dbReference type="CDD" id="cd00603">
    <property type="entry name" value="IPT_PCSR"/>
    <property type="match status" value="1"/>
</dbReference>
<dbReference type="InterPro" id="IPR002909">
    <property type="entry name" value="IPT_dom"/>
</dbReference>
<feature type="domain" description="C2" evidence="2">
    <location>
        <begin position="2900"/>
        <end position="3026"/>
    </location>
</feature>
<dbReference type="SMART" id="SM00239">
    <property type="entry name" value="C2"/>
    <property type="match status" value="1"/>
</dbReference>
<keyword evidence="4" id="KW-1185">Reference proteome</keyword>
<dbReference type="GO" id="GO:0002116">
    <property type="term" value="C:semaphorin receptor complex"/>
    <property type="evidence" value="ECO:0007669"/>
    <property type="project" value="TreeGrafter"/>
</dbReference>
<dbReference type="Gene3D" id="2.60.40.10">
    <property type="entry name" value="Immunoglobulins"/>
    <property type="match status" value="5"/>
</dbReference>
<dbReference type="GO" id="GO:0030334">
    <property type="term" value="P:regulation of cell migration"/>
    <property type="evidence" value="ECO:0007669"/>
    <property type="project" value="TreeGrafter"/>
</dbReference>
<dbReference type="GO" id="GO:0007162">
    <property type="term" value="P:negative regulation of cell adhesion"/>
    <property type="evidence" value="ECO:0007669"/>
    <property type="project" value="TreeGrafter"/>
</dbReference>
<evidence type="ECO:0000313" key="4">
    <source>
        <dbReference type="Proteomes" id="UP000243579"/>
    </source>
</evidence>
<dbReference type="SUPFAM" id="SSF81296">
    <property type="entry name" value="E set domains"/>
    <property type="match status" value="2"/>
</dbReference>
<accession>A0A1V9YA38</accession>